<proteinExistence type="predicted"/>
<protein>
    <submittedName>
        <fullName evidence="2">Uncharacterized protein</fullName>
    </submittedName>
</protein>
<dbReference type="EMBL" id="GBRH01174774">
    <property type="protein sequence ID" value="JAE23122.1"/>
    <property type="molecule type" value="Transcribed_RNA"/>
</dbReference>
<accession>A0A0A9GF94</accession>
<name>A0A0A9GF94_ARUDO</name>
<feature type="chain" id="PRO_5012000274" evidence="1">
    <location>
        <begin position="16"/>
        <end position="58"/>
    </location>
</feature>
<reference evidence="2" key="1">
    <citation type="submission" date="2014-09" db="EMBL/GenBank/DDBJ databases">
        <authorList>
            <person name="Magalhaes I.L.F."/>
            <person name="Oliveira U."/>
            <person name="Santos F.R."/>
            <person name="Vidigal T.H.D.A."/>
            <person name="Brescovit A.D."/>
            <person name="Santos A.J."/>
        </authorList>
    </citation>
    <scope>NUCLEOTIDE SEQUENCE</scope>
    <source>
        <tissue evidence="2">Shoot tissue taken approximately 20 cm above the soil surface</tissue>
    </source>
</reference>
<feature type="signal peptide" evidence="1">
    <location>
        <begin position="1"/>
        <end position="15"/>
    </location>
</feature>
<reference evidence="2" key="2">
    <citation type="journal article" date="2015" name="Data Brief">
        <title>Shoot transcriptome of the giant reed, Arundo donax.</title>
        <authorList>
            <person name="Barrero R.A."/>
            <person name="Guerrero F.D."/>
            <person name="Moolhuijzen P."/>
            <person name="Goolsby J.A."/>
            <person name="Tidwell J."/>
            <person name="Bellgard S.E."/>
            <person name="Bellgard M.I."/>
        </authorList>
    </citation>
    <scope>NUCLEOTIDE SEQUENCE</scope>
    <source>
        <tissue evidence="2">Shoot tissue taken approximately 20 cm above the soil surface</tissue>
    </source>
</reference>
<keyword evidence="1" id="KW-0732">Signal</keyword>
<organism evidence="2">
    <name type="scientific">Arundo donax</name>
    <name type="common">Giant reed</name>
    <name type="synonym">Donax arundinaceus</name>
    <dbReference type="NCBI Taxonomy" id="35708"/>
    <lineage>
        <taxon>Eukaryota</taxon>
        <taxon>Viridiplantae</taxon>
        <taxon>Streptophyta</taxon>
        <taxon>Embryophyta</taxon>
        <taxon>Tracheophyta</taxon>
        <taxon>Spermatophyta</taxon>
        <taxon>Magnoliopsida</taxon>
        <taxon>Liliopsida</taxon>
        <taxon>Poales</taxon>
        <taxon>Poaceae</taxon>
        <taxon>PACMAD clade</taxon>
        <taxon>Arundinoideae</taxon>
        <taxon>Arundineae</taxon>
        <taxon>Arundo</taxon>
    </lineage>
</organism>
<sequence>MNWACLALPCLGSLCLPEFLLLRPSQIKKSSPDDMIYVGSNCCPCGAARQCKLPAIVL</sequence>
<evidence type="ECO:0000313" key="2">
    <source>
        <dbReference type="EMBL" id="JAE23122.1"/>
    </source>
</evidence>
<dbReference type="AlphaFoldDB" id="A0A0A9GF94"/>
<evidence type="ECO:0000256" key="1">
    <source>
        <dbReference type="SAM" id="SignalP"/>
    </source>
</evidence>